<feature type="transmembrane region" description="Helical" evidence="1">
    <location>
        <begin position="200"/>
        <end position="217"/>
    </location>
</feature>
<feature type="transmembrane region" description="Helical" evidence="1">
    <location>
        <begin position="31"/>
        <end position="49"/>
    </location>
</feature>
<name>A0ABR4IJ61_9EURO</name>
<evidence type="ECO:0000313" key="2">
    <source>
        <dbReference type="EMBL" id="KAL2826858.1"/>
    </source>
</evidence>
<organism evidence="2 3">
    <name type="scientific">Aspergillus cavernicola</name>
    <dbReference type="NCBI Taxonomy" id="176166"/>
    <lineage>
        <taxon>Eukaryota</taxon>
        <taxon>Fungi</taxon>
        <taxon>Dikarya</taxon>
        <taxon>Ascomycota</taxon>
        <taxon>Pezizomycotina</taxon>
        <taxon>Eurotiomycetes</taxon>
        <taxon>Eurotiomycetidae</taxon>
        <taxon>Eurotiales</taxon>
        <taxon>Aspergillaceae</taxon>
        <taxon>Aspergillus</taxon>
        <taxon>Aspergillus subgen. Nidulantes</taxon>
    </lineage>
</organism>
<feature type="transmembrane region" description="Helical" evidence="1">
    <location>
        <begin position="158"/>
        <end position="180"/>
    </location>
</feature>
<feature type="transmembrane region" description="Helical" evidence="1">
    <location>
        <begin position="263"/>
        <end position="282"/>
    </location>
</feature>
<gene>
    <name evidence="2" type="ORF">BDW59DRAFT_144841</name>
</gene>
<evidence type="ECO:0000313" key="3">
    <source>
        <dbReference type="Proteomes" id="UP001610335"/>
    </source>
</evidence>
<feature type="transmembrane region" description="Helical" evidence="1">
    <location>
        <begin position="121"/>
        <end position="146"/>
    </location>
</feature>
<feature type="transmembrane region" description="Helical" evidence="1">
    <location>
        <begin position="237"/>
        <end position="257"/>
    </location>
</feature>
<sequence>MSLLWPWHFVSVSEAEKQHRRELLTLRGYYAQLYILLALVLLRLYTAFFPPDKRRRPTKGSRQKSWLDLPLFTGWFETRRQYLFCLIWLSWLLGLSVWSTGDDYLHLTKALGHVGLSQLPLQVAMSPALYITSTPRASSLVSVLTSIPQPTVTAYHRLFARVVISPLLVGHAILYCLFFLQSSHPGFSSLFAKRILDLDVQLGTAAVTMASAAMIFVRPRGATGGIWKGTVKDRRRAFFVVHLLLVGVLCLAAYFHVAQAQVFVLESVVAFLLNLGCCFMTVQ</sequence>
<dbReference type="EMBL" id="JBFXLS010000028">
    <property type="protein sequence ID" value="KAL2826858.1"/>
    <property type="molecule type" value="Genomic_DNA"/>
</dbReference>
<proteinExistence type="predicted"/>
<accession>A0ABR4IJ61</accession>
<feature type="transmembrane region" description="Helical" evidence="1">
    <location>
        <begin position="82"/>
        <end position="101"/>
    </location>
</feature>
<protein>
    <submittedName>
        <fullName evidence="2">Rerric reductase like transmembrane component</fullName>
    </submittedName>
</protein>
<dbReference type="Proteomes" id="UP001610335">
    <property type="component" value="Unassembled WGS sequence"/>
</dbReference>
<evidence type="ECO:0000256" key="1">
    <source>
        <dbReference type="SAM" id="Phobius"/>
    </source>
</evidence>
<keyword evidence="1" id="KW-0472">Membrane</keyword>
<reference evidence="2 3" key="1">
    <citation type="submission" date="2024-07" db="EMBL/GenBank/DDBJ databases">
        <title>Section-level genome sequencing and comparative genomics of Aspergillus sections Usti and Cavernicolus.</title>
        <authorList>
            <consortium name="Lawrence Berkeley National Laboratory"/>
            <person name="Nybo J.L."/>
            <person name="Vesth T.C."/>
            <person name="Theobald S."/>
            <person name="Frisvad J.C."/>
            <person name="Larsen T.O."/>
            <person name="Kjaerboelling I."/>
            <person name="Rothschild-Mancinelli K."/>
            <person name="Lyhne E.K."/>
            <person name="Kogle M.E."/>
            <person name="Barry K."/>
            <person name="Clum A."/>
            <person name="Na H."/>
            <person name="Ledsgaard L."/>
            <person name="Lin J."/>
            <person name="Lipzen A."/>
            <person name="Kuo A."/>
            <person name="Riley R."/>
            <person name="Mondo S."/>
            <person name="LaButti K."/>
            <person name="Haridas S."/>
            <person name="Pangalinan J."/>
            <person name="Salamov A.A."/>
            <person name="Simmons B.A."/>
            <person name="Magnuson J.K."/>
            <person name="Chen J."/>
            <person name="Drula E."/>
            <person name="Henrissat B."/>
            <person name="Wiebenga A."/>
            <person name="Lubbers R.J."/>
            <person name="Gomes A.C."/>
            <person name="Makela M.R."/>
            <person name="Stajich J."/>
            <person name="Grigoriev I.V."/>
            <person name="Mortensen U.H."/>
            <person name="De vries R.P."/>
            <person name="Baker S.E."/>
            <person name="Andersen M.R."/>
        </authorList>
    </citation>
    <scope>NUCLEOTIDE SEQUENCE [LARGE SCALE GENOMIC DNA]</scope>
    <source>
        <strain evidence="2 3">CBS 600.67</strain>
    </source>
</reference>
<keyword evidence="1 2" id="KW-0812">Transmembrane</keyword>
<keyword evidence="3" id="KW-1185">Reference proteome</keyword>
<comment type="caution">
    <text evidence="2">The sequence shown here is derived from an EMBL/GenBank/DDBJ whole genome shotgun (WGS) entry which is preliminary data.</text>
</comment>
<keyword evidence="1" id="KW-1133">Transmembrane helix</keyword>